<evidence type="ECO:0000256" key="1">
    <source>
        <dbReference type="ARBA" id="ARBA00004240"/>
    </source>
</evidence>
<dbReference type="EC" id="3.2.1.-" evidence="7"/>
<keyword evidence="3" id="KW-0256">Endoplasmic reticulum</keyword>
<gene>
    <name evidence="10" type="primary">MNL1</name>
    <name evidence="10" type="ORF">TWF694_000822</name>
</gene>
<dbReference type="GO" id="GO:1904380">
    <property type="term" value="P:endoplasmic reticulum mannose trimming"/>
    <property type="evidence" value="ECO:0007669"/>
    <property type="project" value="InterPro"/>
</dbReference>
<reference evidence="10 11" key="1">
    <citation type="submission" date="2019-10" db="EMBL/GenBank/DDBJ databases">
        <authorList>
            <person name="Palmer J.M."/>
        </authorList>
    </citation>
    <scope>NUCLEOTIDE SEQUENCE [LARGE SCALE GENOMIC DNA]</scope>
    <source>
        <strain evidence="10 11">TWF694</strain>
    </source>
</reference>
<dbReference type="GO" id="GO:0005975">
    <property type="term" value="P:carbohydrate metabolic process"/>
    <property type="evidence" value="ECO:0007669"/>
    <property type="project" value="InterPro"/>
</dbReference>
<feature type="chain" id="PRO_5043653856" description="alpha-1,2-Mannosidase" evidence="9">
    <location>
        <begin position="25"/>
        <end position="1083"/>
    </location>
</feature>
<dbReference type="Pfam" id="PF01532">
    <property type="entry name" value="Glyco_hydro_47"/>
    <property type="match status" value="2"/>
</dbReference>
<keyword evidence="7" id="KW-0378">Hydrolase</keyword>
<comment type="subcellular location">
    <subcellularLocation>
        <location evidence="1">Endoplasmic reticulum</location>
    </subcellularLocation>
</comment>
<feature type="region of interest" description="Disordered" evidence="8">
    <location>
        <begin position="212"/>
        <end position="233"/>
    </location>
</feature>
<dbReference type="GO" id="GO:0016020">
    <property type="term" value="C:membrane"/>
    <property type="evidence" value="ECO:0007669"/>
    <property type="project" value="InterPro"/>
</dbReference>
<dbReference type="InterPro" id="IPR012341">
    <property type="entry name" value="6hp_glycosidase-like_sf"/>
</dbReference>
<feature type="compositionally biased region" description="Polar residues" evidence="8">
    <location>
        <begin position="875"/>
        <end position="885"/>
    </location>
</feature>
<feature type="active site" description="Proton donor" evidence="5">
    <location>
        <position position="456"/>
    </location>
</feature>
<dbReference type="Gene3D" id="1.50.10.10">
    <property type="match status" value="1"/>
</dbReference>
<evidence type="ECO:0000256" key="4">
    <source>
        <dbReference type="ARBA" id="ARBA00023180"/>
    </source>
</evidence>
<dbReference type="GO" id="GO:0036503">
    <property type="term" value="P:ERAD pathway"/>
    <property type="evidence" value="ECO:0007669"/>
    <property type="project" value="UniProtKB-ARBA"/>
</dbReference>
<evidence type="ECO:0000256" key="7">
    <source>
        <dbReference type="RuleBase" id="RU361193"/>
    </source>
</evidence>
<feature type="signal peptide" evidence="9">
    <location>
        <begin position="1"/>
        <end position="24"/>
    </location>
</feature>
<organism evidence="10 11">
    <name type="scientific">Orbilia ellipsospora</name>
    <dbReference type="NCBI Taxonomy" id="2528407"/>
    <lineage>
        <taxon>Eukaryota</taxon>
        <taxon>Fungi</taxon>
        <taxon>Dikarya</taxon>
        <taxon>Ascomycota</taxon>
        <taxon>Pezizomycotina</taxon>
        <taxon>Orbiliomycetes</taxon>
        <taxon>Orbiliales</taxon>
        <taxon>Orbiliaceae</taxon>
        <taxon>Orbilia</taxon>
    </lineage>
</organism>
<dbReference type="PANTHER" id="PTHR45679:SF5">
    <property type="entry name" value="ER DEGRADATION-ENHANCING ALPHA-MANNOSIDASE-LIKE PROTEIN 1"/>
    <property type="match status" value="1"/>
</dbReference>
<dbReference type="Proteomes" id="UP001365542">
    <property type="component" value="Unassembled WGS sequence"/>
</dbReference>
<sequence length="1083" mass="121408">MKLSTLTSNSIVLLGTICIQSCFCMPNSHIQNLRREAHDMFHHGYDAYYNYAFPADEIRPLSCVPLSRDNEPTNFVLNDVLGNYSLTAVDSLSALAILSHTSTHSYKQFWRTVKDLVTLYYPIGFNKDSKVQVFETVIRGVGGLVSAHEFATGLLPMAGEPGVGDNGWMYNNELLHLAHDLATRLLPAFTTNTGIPFPRVNLKYGCVNVRPPPTDHANGEESGEKCRKDEEEAEKDGFKPLFNERTETCAAGAGSLTLEFSTLTRLLQIFKEEHPDEVEKIKKLKSGLRHRWDDVEVFERVSQASFWAVWERRSGLDLVGAGLDAVTGKWELQSGYLAGIGASTDSFFEYAMKTYILLSSSPTVPSMTNPEPSPAHAYLDTFELATTAIHKHMLVESPAVFYQGVHMITGDAMVQWVDSLSAFWPGLLVLAGDVSTAEKTCLFYTALWQRHQALPERYVPARQAVALQWWPGRPEFAESVYHLYRATKDVWYLHVGEMILRDIQRRCWGRCGWGGLQDVRSGEVADRMESFMLSETAAYLYLLFDDKHPLHNTDNPWVFTTEGHPIIMPKKKHRGQKYRNPRFSSESEFGPVKAYSCQNPQKWSQKPTVGALFSRTASRTDIFHSYTAVGLNFLPEIVPRAPTKISILDNQNTLQEFGYFNDKDEENPYRYAIPYSPTNGSFYPWTLPPEIISPSSYCAKLPGENKLDLVFSVTAVKPGEIPPPGWIDVRGGILINSLSGLRIGFAKEVVDGKIEYFVTKVGERIIRNDEIVIIDKANLDSLHVDGGVRFQTSKDEGYELVFDFEAERKKWPASTTASTKDKIREKKVEIKLDGEALDDDILKRVEDMLRDSIEHELILKGETERQKTAPPIPQRTLTPQRTSPNGGYLVRRHLHAILSSGIGAVEIPPLAGKTHQFLRSMEYTPSPTLPWRSIYVAGLACDGPLPSIAATYPVILLKRGRCPFSQKMNNIPTSNAIKLAIVVNFDDSVLTHKLYGEVVDLDKGGGVNDWVGLRDDFLIRPLLDKYQVDSRNGQRRKNPVALVFVGGGDATYSALAEAKAVGLRQRWKVTLDEVIVGNFVPVT</sequence>
<dbReference type="PANTHER" id="PTHR45679">
    <property type="entry name" value="ER DEGRADATION-ENHANCING ALPHA-MANNOSIDASE-LIKE PROTEIN 2"/>
    <property type="match status" value="1"/>
</dbReference>
<evidence type="ECO:0000313" key="11">
    <source>
        <dbReference type="Proteomes" id="UP001365542"/>
    </source>
</evidence>
<keyword evidence="6" id="KW-0106">Calcium</keyword>
<keyword evidence="4" id="KW-0325">Glycoprotein</keyword>
<dbReference type="GO" id="GO:0005509">
    <property type="term" value="F:calcium ion binding"/>
    <property type="evidence" value="ECO:0007669"/>
    <property type="project" value="InterPro"/>
</dbReference>
<comment type="cofactor">
    <cofactor evidence="6">
        <name>Ca(2+)</name>
        <dbReference type="ChEBI" id="CHEBI:29108"/>
    </cofactor>
</comment>
<dbReference type="InterPro" id="IPR044674">
    <property type="entry name" value="EDEM1/2/3"/>
</dbReference>
<dbReference type="GO" id="GO:0044322">
    <property type="term" value="C:endoplasmic reticulum quality control compartment"/>
    <property type="evidence" value="ECO:0007669"/>
    <property type="project" value="GOC"/>
</dbReference>
<feature type="active site" evidence="5">
    <location>
        <position position="475"/>
    </location>
</feature>
<dbReference type="EMBL" id="JAVHJO010000001">
    <property type="protein sequence ID" value="KAK6544112.1"/>
    <property type="molecule type" value="Genomic_DNA"/>
</dbReference>
<evidence type="ECO:0000313" key="10">
    <source>
        <dbReference type="EMBL" id="KAK6544112.1"/>
    </source>
</evidence>
<keyword evidence="7" id="KW-0326">Glycosidase</keyword>
<feature type="active site" description="Proton donor" evidence="5">
    <location>
        <position position="135"/>
    </location>
</feature>
<dbReference type="AlphaFoldDB" id="A0AAV9XPS1"/>
<evidence type="ECO:0000256" key="9">
    <source>
        <dbReference type="SAM" id="SignalP"/>
    </source>
</evidence>
<keyword evidence="6" id="KW-0479">Metal-binding</keyword>
<accession>A0AAV9XPS1</accession>
<dbReference type="SUPFAM" id="SSF48225">
    <property type="entry name" value="Seven-hairpin glycosidases"/>
    <property type="match status" value="1"/>
</dbReference>
<evidence type="ECO:0000256" key="2">
    <source>
        <dbReference type="ARBA" id="ARBA00007658"/>
    </source>
</evidence>
<name>A0AAV9XPS1_9PEZI</name>
<feature type="active site" evidence="5">
    <location>
        <position position="345"/>
    </location>
</feature>
<dbReference type="InterPro" id="IPR001382">
    <property type="entry name" value="Glyco_hydro_47"/>
</dbReference>
<feature type="compositionally biased region" description="Basic and acidic residues" evidence="8">
    <location>
        <begin position="217"/>
        <end position="233"/>
    </location>
</feature>
<evidence type="ECO:0000256" key="5">
    <source>
        <dbReference type="PIRSR" id="PIRSR601382-1"/>
    </source>
</evidence>
<evidence type="ECO:0000256" key="6">
    <source>
        <dbReference type="PIRSR" id="PIRSR601382-2"/>
    </source>
</evidence>
<comment type="similarity">
    <text evidence="2 7">Belongs to the glycosyl hydrolase 47 family.</text>
</comment>
<evidence type="ECO:0000256" key="3">
    <source>
        <dbReference type="ARBA" id="ARBA00022824"/>
    </source>
</evidence>
<feature type="binding site" evidence="6">
    <location>
        <position position="561"/>
    </location>
    <ligand>
        <name>Ca(2+)</name>
        <dbReference type="ChEBI" id="CHEBI:29108"/>
    </ligand>
</feature>
<feature type="region of interest" description="Disordered" evidence="8">
    <location>
        <begin position="862"/>
        <end position="885"/>
    </location>
</feature>
<dbReference type="InterPro" id="IPR036026">
    <property type="entry name" value="Seven-hairpin_glycosidases"/>
</dbReference>
<evidence type="ECO:0000256" key="8">
    <source>
        <dbReference type="SAM" id="MobiDB-lite"/>
    </source>
</evidence>
<keyword evidence="11" id="KW-1185">Reference proteome</keyword>
<keyword evidence="9" id="KW-0732">Signal</keyword>
<dbReference type="PRINTS" id="PR00747">
    <property type="entry name" value="GLYHDRLASE47"/>
</dbReference>
<protein>
    <recommendedName>
        <fullName evidence="7">alpha-1,2-Mannosidase</fullName>
        <ecNumber evidence="7">3.2.1.-</ecNumber>
    </recommendedName>
</protein>
<comment type="caution">
    <text evidence="10">The sequence shown here is derived from an EMBL/GenBank/DDBJ whole genome shotgun (WGS) entry which is preliminary data.</text>
</comment>
<dbReference type="GO" id="GO:0004571">
    <property type="term" value="F:mannosyl-oligosaccharide 1,2-alpha-mannosidase activity"/>
    <property type="evidence" value="ECO:0007669"/>
    <property type="project" value="InterPro"/>
</dbReference>
<proteinExistence type="inferred from homology"/>